<comment type="similarity">
    <text evidence="11">Belongs to the TonB-dependent receptor family.</text>
</comment>
<organism evidence="13 14">
    <name type="scientific">Brevundimonas balnearis</name>
    <dbReference type="NCBI Taxonomy" id="1572858"/>
    <lineage>
        <taxon>Bacteria</taxon>
        <taxon>Pseudomonadati</taxon>
        <taxon>Pseudomonadota</taxon>
        <taxon>Alphaproteobacteria</taxon>
        <taxon>Caulobacterales</taxon>
        <taxon>Caulobacteraceae</taxon>
        <taxon>Brevundimonas</taxon>
    </lineage>
</organism>
<keyword evidence="7" id="KW-0406">Ion transport</keyword>
<evidence type="ECO:0000259" key="12">
    <source>
        <dbReference type="Pfam" id="PF00593"/>
    </source>
</evidence>
<keyword evidence="6" id="KW-0408">Iron</keyword>
<keyword evidence="4" id="KW-0410">Iron transport</keyword>
<evidence type="ECO:0000256" key="2">
    <source>
        <dbReference type="ARBA" id="ARBA00022448"/>
    </source>
</evidence>
<evidence type="ECO:0000313" key="14">
    <source>
        <dbReference type="Proteomes" id="UP001589906"/>
    </source>
</evidence>
<comment type="caution">
    <text evidence="13">The sequence shown here is derived from an EMBL/GenBank/DDBJ whole genome shotgun (WGS) entry which is preliminary data.</text>
</comment>
<dbReference type="RefSeq" id="WP_376837073.1">
    <property type="nucleotide sequence ID" value="NZ_JBHLSW010000015.1"/>
</dbReference>
<dbReference type="PANTHER" id="PTHR32552:SF81">
    <property type="entry name" value="TONB-DEPENDENT OUTER MEMBRANE RECEPTOR"/>
    <property type="match status" value="1"/>
</dbReference>
<evidence type="ECO:0000256" key="4">
    <source>
        <dbReference type="ARBA" id="ARBA00022496"/>
    </source>
</evidence>
<keyword evidence="14" id="KW-1185">Reference proteome</keyword>
<dbReference type="SUPFAM" id="SSF56935">
    <property type="entry name" value="Porins"/>
    <property type="match status" value="1"/>
</dbReference>
<reference evidence="13 14" key="1">
    <citation type="submission" date="2024-09" db="EMBL/GenBank/DDBJ databases">
        <authorList>
            <person name="Sun Q."/>
            <person name="Mori K."/>
        </authorList>
    </citation>
    <scope>NUCLEOTIDE SEQUENCE [LARGE SCALE GENOMIC DNA]</scope>
    <source>
        <strain evidence="13 14">NCAIM B.02621</strain>
    </source>
</reference>
<keyword evidence="8" id="KW-0798">TonB box</keyword>
<keyword evidence="10 11" id="KW-0998">Cell outer membrane</keyword>
<evidence type="ECO:0000256" key="11">
    <source>
        <dbReference type="PROSITE-ProRule" id="PRU01360"/>
    </source>
</evidence>
<keyword evidence="3 11" id="KW-1134">Transmembrane beta strand</keyword>
<dbReference type="Pfam" id="PF00593">
    <property type="entry name" value="TonB_dep_Rec_b-barrel"/>
    <property type="match status" value="1"/>
</dbReference>
<keyword evidence="9 11" id="KW-0472">Membrane</keyword>
<dbReference type="Proteomes" id="UP001589906">
    <property type="component" value="Unassembled WGS sequence"/>
</dbReference>
<dbReference type="PANTHER" id="PTHR32552">
    <property type="entry name" value="FERRICHROME IRON RECEPTOR-RELATED"/>
    <property type="match status" value="1"/>
</dbReference>
<dbReference type="InterPro" id="IPR000531">
    <property type="entry name" value="Beta-barrel_TonB"/>
</dbReference>
<sequence length="260" mass="28282">MSEDASVYANYARGRRPAVLAPSVPAAPLTAGDGQAQFDVVDEETVDSFEVGYKAANLLDGTLRFEAAAFYYGYENFQTQVQEGAQFITTNAGEATSYGAELQGVWTPTAMLDLFATYAYNRSRFDVGRFDGNRFRLSPDHQASIGASARFLVAGGELRVTPSYTWQSEVFFDDNNDIPALQSGLVPDTVQDELQESYGLLNLRLAYTPDQGNWTLEAFGDNLLDEEYVKDAGNTGDALGLATFIAGAPTTYGVGLTLRY</sequence>
<evidence type="ECO:0000256" key="9">
    <source>
        <dbReference type="ARBA" id="ARBA00023136"/>
    </source>
</evidence>
<accession>A0ABV6R5J0</accession>
<evidence type="ECO:0000256" key="3">
    <source>
        <dbReference type="ARBA" id="ARBA00022452"/>
    </source>
</evidence>
<evidence type="ECO:0000256" key="8">
    <source>
        <dbReference type="ARBA" id="ARBA00023077"/>
    </source>
</evidence>
<evidence type="ECO:0000256" key="7">
    <source>
        <dbReference type="ARBA" id="ARBA00023065"/>
    </source>
</evidence>
<dbReference type="Gene3D" id="2.40.170.20">
    <property type="entry name" value="TonB-dependent receptor, beta-barrel domain"/>
    <property type="match status" value="1"/>
</dbReference>
<evidence type="ECO:0000256" key="5">
    <source>
        <dbReference type="ARBA" id="ARBA00022692"/>
    </source>
</evidence>
<proteinExistence type="inferred from homology"/>
<name>A0ABV6R5J0_9CAUL</name>
<evidence type="ECO:0000313" key="13">
    <source>
        <dbReference type="EMBL" id="MFC0634905.1"/>
    </source>
</evidence>
<evidence type="ECO:0000256" key="6">
    <source>
        <dbReference type="ARBA" id="ARBA00023004"/>
    </source>
</evidence>
<protein>
    <submittedName>
        <fullName evidence="13">TonB-dependent receptor domain-containing protein</fullName>
    </submittedName>
</protein>
<dbReference type="InterPro" id="IPR039426">
    <property type="entry name" value="TonB-dep_rcpt-like"/>
</dbReference>
<keyword evidence="13" id="KW-0675">Receptor</keyword>
<dbReference type="PROSITE" id="PS52016">
    <property type="entry name" value="TONB_DEPENDENT_REC_3"/>
    <property type="match status" value="1"/>
</dbReference>
<comment type="subcellular location">
    <subcellularLocation>
        <location evidence="1 11">Cell outer membrane</location>
        <topology evidence="1 11">Multi-pass membrane protein</topology>
    </subcellularLocation>
</comment>
<keyword evidence="2 11" id="KW-0813">Transport</keyword>
<dbReference type="EMBL" id="JBHLSW010000015">
    <property type="protein sequence ID" value="MFC0634905.1"/>
    <property type="molecule type" value="Genomic_DNA"/>
</dbReference>
<keyword evidence="5 11" id="KW-0812">Transmembrane</keyword>
<evidence type="ECO:0000256" key="1">
    <source>
        <dbReference type="ARBA" id="ARBA00004571"/>
    </source>
</evidence>
<evidence type="ECO:0000256" key="10">
    <source>
        <dbReference type="ARBA" id="ARBA00023237"/>
    </source>
</evidence>
<feature type="domain" description="TonB-dependent receptor-like beta-barrel" evidence="12">
    <location>
        <begin position="3"/>
        <end position="223"/>
    </location>
</feature>
<dbReference type="InterPro" id="IPR036942">
    <property type="entry name" value="Beta-barrel_TonB_sf"/>
</dbReference>
<gene>
    <name evidence="13" type="ORF">ACFFGE_13575</name>
</gene>